<feature type="non-terminal residue" evidence="1">
    <location>
        <position position="1"/>
    </location>
</feature>
<reference evidence="1" key="1">
    <citation type="submission" date="2019-03" db="EMBL/GenBank/DDBJ databases">
        <title>Single cell metagenomics reveals metabolic interactions within the superorganism composed of flagellate Streblomastix strix and complex community of Bacteroidetes bacteria on its surface.</title>
        <authorList>
            <person name="Treitli S.C."/>
            <person name="Kolisko M."/>
            <person name="Husnik F."/>
            <person name="Keeling P."/>
            <person name="Hampl V."/>
        </authorList>
    </citation>
    <scope>NUCLEOTIDE SEQUENCE</scope>
    <source>
        <strain evidence="1">STM</strain>
    </source>
</reference>
<accession>A0A5J4S4E0</accession>
<evidence type="ECO:0008006" key="2">
    <source>
        <dbReference type="Google" id="ProtNLM"/>
    </source>
</evidence>
<protein>
    <recommendedName>
        <fullName evidence="2">ISXO2-like transposase domain-containing protein</fullName>
    </recommendedName>
</protein>
<comment type="caution">
    <text evidence="1">The sequence shown here is derived from an EMBL/GenBank/DDBJ whole genome shotgun (WGS) entry which is preliminary data.</text>
</comment>
<gene>
    <name evidence="1" type="ORF">EZS27_011244</name>
</gene>
<dbReference type="EMBL" id="SNRY01000423">
    <property type="protein sequence ID" value="KAA6340939.1"/>
    <property type="molecule type" value="Genomic_DNA"/>
</dbReference>
<evidence type="ECO:0000313" key="1">
    <source>
        <dbReference type="EMBL" id="KAA6340939.1"/>
    </source>
</evidence>
<name>A0A5J4S4E0_9ZZZZ</name>
<dbReference type="AlphaFoldDB" id="A0A5J4S4E0"/>
<organism evidence="1">
    <name type="scientific">termite gut metagenome</name>
    <dbReference type="NCBI Taxonomy" id="433724"/>
    <lineage>
        <taxon>unclassified sequences</taxon>
        <taxon>metagenomes</taxon>
        <taxon>organismal metagenomes</taxon>
    </lineage>
</organism>
<sequence length="68" mass="7193">RGNAPKQGGISTDKAAAIVSGDRSKSLKMTVGTMGRVTKSDIRESFQHPLPQESILCSDGQVSYKGIT</sequence>
<proteinExistence type="predicted"/>